<accession>A0A0M9ABB4</accession>
<evidence type="ECO:0000256" key="1">
    <source>
        <dbReference type="SAM" id="MobiDB-lite"/>
    </source>
</evidence>
<feature type="region of interest" description="Disordered" evidence="1">
    <location>
        <begin position="1"/>
        <end position="27"/>
    </location>
</feature>
<protein>
    <submittedName>
        <fullName evidence="2">Uncharacterized protein</fullName>
    </submittedName>
</protein>
<name>A0A0M9ABB4_9HYME</name>
<evidence type="ECO:0000313" key="3">
    <source>
        <dbReference type="Proteomes" id="UP000053105"/>
    </source>
</evidence>
<keyword evidence="3" id="KW-1185">Reference proteome</keyword>
<proteinExistence type="predicted"/>
<reference evidence="2 3" key="1">
    <citation type="submission" date="2015-07" db="EMBL/GenBank/DDBJ databases">
        <title>The genome of Melipona quadrifasciata.</title>
        <authorList>
            <person name="Pan H."/>
            <person name="Kapheim K."/>
        </authorList>
    </citation>
    <scope>NUCLEOTIDE SEQUENCE [LARGE SCALE GENOMIC DNA]</scope>
    <source>
        <strain evidence="2">0111107301</strain>
        <tissue evidence="2">Whole body</tissue>
    </source>
</reference>
<organism evidence="2 3">
    <name type="scientific">Melipona quadrifasciata</name>
    <dbReference type="NCBI Taxonomy" id="166423"/>
    <lineage>
        <taxon>Eukaryota</taxon>
        <taxon>Metazoa</taxon>
        <taxon>Ecdysozoa</taxon>
        <taxon>Arthropoda</taxon>
        <taxon>Hexapoda</taxon>
        <taxon>Insecta</taxon>
        <taxon>Pterygota</taxon>
        <taxon>Neoptera</taxon>
        <taxon>Endopterygota</taxon>
        <taxon>Hymenoptera</taxon>
        <taxon>Apocrita</taxon>
        <taxon>Aculeata</taxon>
        <taxon>Apoidea</taxon>
        <taxon>Anthophila</taxon>
        <taxon>Apidae</taxon>
        <taxon>Melipona</taxon>
    </lineage>
</organism>
<evidence type="ECO:0000313" key="2">
    <source>
        <dbReference type="EMBL" id="KOX79763.1"/>
    </source>
</evidence>
<dbReference type="AlphaFoldDB" id="A0A0M9ABB4"/>
<dbReference type="OrthoDB" id="10039049at2759"/>
<sequence length="302" mass="33420">MRKHQTTPLLLEVHSTPPHESRDPNQPIANFRCTSVAQFSGSPPLKSLSVIKSYKNFIAPSPFIKASISYELPLLAIEYLSLNIPIIKNLELRITDSLTKITGVISSSVNFLGRRCRGNRKVGRYVSGCGVKIEIKMKSETLLNTANTIFASSNGESLLLWKRIDTYRKSQLNSERGIMFKESLNVTGVRSEKEKSNHAVDILRFSIHSHKQGIFGRSIYRGNVRSMYVNVDEKITEVTQAIKFLTTTNESSEGCKKGEAAKFGVAASGARSFPAALVANSSKRYQPAAACFAYYQNGDSNS</sequence>
<dbReference type="Proteomes" id="UP000053105">
    <property type="component" value="Unassembled WGS sequence"/>
</dbReference>
<gene>
    <name evidence="2" type="ORF">WN51_11373</name>
</gene>
<dbReference type="EMBL" id="KQ435710">
    <property type="protein sequence ID" value="KOX79763.1"/>
    <property type="molecule type" value="Genomic_DNA"/>
</dbReference>